<dbReference type="Proteomes" id="UP000054363">
    <property type="component" value="Unassembled WGS sequence"/>
</dbReference>
<gene>
    <name evidence="9" type="ORF">IDSA_04630</name>
</gene>
<proteinExistence type="inferred from homology"/>
<organism evidence="9 10">
    <name type="scientific">Pseudidiomarina salinarum</name>
    <dbReference type="NCBI Taxonomy" id="435908"/>
    <lineage>
        <taxon>Bacteria</taxon>
        <taxon>Pseudomonadati</taxon>
        <taxon>Pseudomonadota</taxon>
        <taxon>Gammaproteobacteria</taxon>
        <taxon>Alteromonadales</taxon>
        <taxon>Idiomarinaceae</taxon>
        <taxon>Pseudidiomarina</taxon>
    </lineage>
</organism>
<dbReference type="PANTHER" id="PTHR11552">
    <property type="entry name" value="GLUCOSE-METHANOL-CHOLINE GMC OXIDOREDUCTASE"/>
    <property type="match status" value="1"/>
</dbReference>
<dbReference type="PROSITE" id="PS00624">
    <property type="entry name" value="GMC_OXRED_2"/>
    <property type="match status" value="1"/>
</dbReference>
<evidence type="ECO:0000256" key="1">
    <source>
        <dbReference type="ARBA" id="ARBA00001974"/>
    </source>
</evidence>
<dbReference type="PROSITE" id="PS51257">
    <property type="entry name" value="PROKAR_LIPOPROTEIN"/>
    <property type="match status" value="1"/>
</dbReference>
<feature type="domain" description="Glucose-methanol-choline oxidoreductase N-terminal" evidence="8">
    <location>
        <begin position="258"/>
        <end position="272"/>
    </location>
</feature>
<dbReference type="AlphaFoldDB" id="A0A094LAT3"/>
<accession>A0A094LAT3</accession>
<dbReference type="InterPro" id="IPR007867">
    <property type="entry name" value="GMC_OxRtase_C"/>
</dbReference>
<evidence type="ECO:0000256" key="2">
    <source>
        <dbReference type="ARBA" id="ARBA00010790"/>
    </source>
</evidence>
<evidence type="ECO:0000259" key="7">
    <source>
        <dbReference type="PROSITE" id="PS00623"/>
    </source>
</evidence>
<reference evidence="9 10" key="1">
    <citation type="submission" date="2014-06" db="EMBL/GenBank/DDBJ databases">
        <title>The draft genome sequence of Idiomarina salinarum ISL-52.</title>
        <authorList>
            <person name="Du J."/>
            <person name="Shao Z."/>
        </authorList>
    </citation>
    <scope>NUCLEOTIDE SEQUENCE [LARGE SCALE GENOMIC DNA]</scope>
    <source>
        <strain evidence="9 10">ISL-52</strain>
    </source>
</reference>
<evidence type="ECO:0000256" key="5">
    <source>
        <dbReference type="PIRSR" id="PIRSR000137-2"/>
    </source>
</evidence>
<keyword evidence="4 5" id="KW-0274">FAD</keyword>
<dbReference type="Pfam" id="PF00732">
    <property type="entry name" value="GMC_oxred_N"/>
    <property type="match status" value="1"/>
</dbReference>
<dbReference type="OrthoDB" id="9785276at2"/>
<dbReference type="PANTHER" id="PTHR11552:SF147">
    <property type="entry name" value="CHOLINE DEHYDROGENASE, MITOCHONDRIAL"/>
    <property type="match status" value="1"/>
</dbReference>
<dbReference type="InterPro" id="IPR012132">
    <property type="entry name" value="GMC_OxRdtase"/>
</dbReference>
<dbReference type="Gene3D" id="3.50.50.60">
    <property type="entry name" value="FAD/NAD(P)-binding domain"/>
    <property type="match status" value="1"/>
</dbReference>
<evidence type="ECO:0000313" key="9">
    <source>
        <dbReference type="EMBL" id="KFZ31968.1"/>
    </source>
</evidence>
<dbReference type="Gene3D" id="3.30.560.10">
    <property type="entry name" value="Glucose Oxidase, domain 3"/>
    <property type="match status" value="1"/>
</dbReference>
<evidence type="ECO:0000256" key="3">
    <source>
        <dbReference type="ARBA" id="ARBA00022630"/>
    </source>
</evidence>
<dbReference type="InterPro" id="IPR000172">
    <property type="entry name" value="GMC_OxRdtase_N"/>
</dbReference>
<sequence>MAGHRYEYDYIIIGGGSAGCVLAERLSADGRFSIGLFEAGGSGQSPFSTMPGGVARFMHSRKFNWRYRSQDKAPLRDGNGLYTPRGKGLGGSSAINAMIYTRGAPSDYDEWARLSSEDWNWRNMLQRFRKLEANQRGADGYHGDSGPIHVSDCPPHFPVARQFLKAAESAGIPLNPDFNGAELYGAGPYQFTIYNQQRWSARKAFLEPALKRSNLEVHTNCLVRKITSTEGLITGIEVQRGRDSFLARAKREVILSAGAFNSPHLLKLSGIGPAAELSSFGIPLVADRPEVGENLQEHVDILLQYRNRKRDGISLNFRGLLKLAAGCWQYARHRTGPMAQPPVEVGAFLKSSAAVTTPDIQLHLIAACFNDSGYDLTPALRDRFGCHVCVLRPKARGKVYLRSADPNQPPGFSYDFLQHREDREVLLAGVKQAQGIMQQQPLAAHNGGEVFPGSCESDEELLAKLQQQAGLIYHPTSTCRMGNDADSVVDPQLRVRGVKGLRVVDASVMPRVVSGNTNAPTIAIADQGADFILADA</sequence>
<dbReference type="Pfam" id="PF05199">
    <property type="entry name" value="GMC_oxred_C"/>
    <property type="match status" value="1"/>
</dbReference>
<dbReference type="PROSITE" id="PS00623">
    <property type="entry name" value="GMC_OXRED_1"/>
    <property type="match status" value="1"/>
</dbReference>
<dbReference type="PIRSF" id="PIRSF000137">
    <property type="entry name" value="Alcohol_oxidase"/>
    <property type="match status" value="1"/>
</dbReference>
<dbReference type="EMBL" id="JPER01000001">
    <property type="protein sequence ID" value="KFZ31968.1"/>
    <property type="molecule type" value="Genomic_DNA"/>
</dbReference>
<dbReference type="STRING" id="435908.IDSA_04630"/>
<protein>
    <recommendedName>
        <fullName evidence="7 8">Glucose-methanol-choline oxidoreductase N-terminal domain-containing protein</fullName>
    </recommendedName>
</protein>
<comment type="caution">
    <text evidence="9">The sequence shown here is derived from an EMBL/GenBank/DDBJ whole genome shotgun (WGS) entry which is preliminary data.</text>
</comment>
<dbReference type="GO" id="GO:0016614">
    <property type="term" value="F:oxidoreductase activity, acting on CH-OH group of donors"/>
    <property type="evidence" value="ECO:0007669"/>
    <property type="project" value="InterPro"/>
</dbReference>
<evidence type="ECO:0000259" key="8">
    <source>
        <dbReference type="PROSITE" id="PS00624"/>
    </source>
</evidence>
<keyword evidence="10" id="KW-1185">Reference proteome</keyword>
<name>A0A094LAT3_9GAMM</name>
<evidence type="ECO:0000313" key="10">
    <source>
        <dbReference type="Proteomes" id="UP000054363"/>
    </source>
</evidence>
<feature type="binding site" evidence="5">
    <location>
        <position position="223"/>
    </location>
    <ligand>
        <name>FAD</name>
        <dbReference type="ChEBI" id="CHEBI:57692"/>
    </ligand>
</feature>
<dbReference type="SUPFAM" id="SSF54373">
    <property type="entry name" value="FAD-linked reductases, C-terminal domain"/>
    <property type="match status" value="1"/>
</dbReference>
<feature type="domain" description="Glucose-methanol-choline oxidoreductase N-terminal" evidence="7">
    <location>
        <begin position="86"/>
        <end position="109"/>
    </location>
</feature>
<comment type="cofactor">
    <cofactor evidence="1 5">
        <name>FAD</name>
        <dbReference type="ChEBI" id="CHEBI:57692"/>
    </cofactor>
</comment>
<dbReference type="GO" id="GO:0050660">
    <property type="term" value="F:flavin adenine dinucleotide binding"/>
    <property type="evidence" value="ECO:0007669"/>
    <property type="project" value="InterPro"/>
</dbReference>
<dbReference type="eggNOG" id="COG2303">
    <property type="taxonomic scope" value="Bacteria"/>
</dbReference>
<dbReference type="RefSeq" id="WP_034774566.1">
    <property type="nucleotide sequence ID" value="NZ_JPER01000001.1"/>
</dbReference>
<dbReference type="SUPFAM" id="SSF51905">
    <property type="entry name" value="FAD/NAD(P)-binding domain"/>
    <property type="match status" value="1"/>
</dbReference>
<comment type="similarity">
    <text evidence="2 6">Belongs to the GMC oxidoreductase family.</text>
</comment>
<keyword evidence="3 6" id="KW-0285">Flavoprotein</keyword>
<evidence type="ECO:0000256" key="6">
    <source>
        <dbReference type="RuleBase" id="RU003968"/>
    </source>
</evidence>
<evidence type="ECO:0000256" key="4">
    <source>
        <dbReference type="ARBA" id="ARBA00022827"/>
    </source>
</evidence>
<dbReference type="InterPro" id="IPR036188">
    <property type="entry name" value="FAD/NAD-bd_sf"/>
</dbReference>